<keyword evidence="1" id="KW-0472">Membrane</keyword>
<dbReference type="EMBL" id="VSSQ01000993">
    <property type="protein sequence ID" value="MPM03926.1"/>
    <property type="molecule type" value="Genomic_DNA"/>
</dbReference>
<accession>A0A644WJ80</accession>
<comment type="caution">
    <text evidence="3">The sequence shown here is derived from an EMBL/GenBank/DDBJ whole genome shotgun (WGS) entry which is preliminary data.</text>
</comment>
<reference evidence="3" key="1">
    <citation type="submission" date="2019-08" db="EMBL/GenBank/DDBJ databases">
        <authorList>
            <person name="Kucharzyk K."/>
            <person name="Murdoch R.W."/>
            <person name="Higgins S."/>
            <person name="Loffler F."/>
        </authorList>
    </citation>
    <scope>NUCLEOTIDE SEQUENCE</scope>
</reference>
<organism evidence="3">
    <name type="scientific">bioreactor metagenome</name>
    <dbReference type="NCBI Taxonomy" id="1076179"/>
    <lineage>
        <taxon>unclassified sequences</taxon>
        <taxon>metagenomes</taxon>
        <taxon>ecological metagenomes</taxon>
    </lineage>
</organism>
<dbReference type="AlphaFoldDB" id="A0A644WJ80"/>
<protein>
    <recommendedName>
        <fullName evidence="2">Peptidase M56 domain-containing protein</fullName>
    </recommendedName>
</protein>
<name>A0A644WJ80_9ZZZZ</name>
<feature type="transmembrane region" description="Helical" evidence="1">
    <location>
        <begin position="37"/>
        <end position="56"/>
    </location>
</feature>
<evidence type="ECO:0000259" key="2">
    <source>
        <dbReference type="Pfam" id="PF05569"/>
    </source>
</evidence>
<gene>
    <name evidence="3" type="ORF">SDC9_50193</name>
</gene>
<feature type="transmembrane region" description="Helical" evidence="1">
    <location>
        <begin position="91"/>
        <end position="112"/>
    </location>
</feature>
<dbReference type="InterPro" id="IPR008756">
    <property type="entry name" value="Peptidase_M56"/>
</dbReference>
<evidence type="ECO:0000256" key="1">
    <source>
        <dbReference type="SAM" id="Phobius"/>
    </source>
</evidence>
<dbReference type="InterPro" id="IPR037066">
    <property type="entry name" value="Plug_dom_sf"/>
</dbReference>
<dbReference type="Gene3D" id="2.170.130.10">
    <property type="entry name" value="TonB-dependent receptor, plug domain"/>
    <property type="match status" value="1"/>
</dbReference>
<keyword evidence="1" id="KW-1133">Transmembrane helix</keyword>
<dbReference type="InterPro" id="IPR039426">
    <property type="entry name" value="TonB-dep_rcpt-like"/>
</dbReference>
<evidence type="ECO:0000313" key="3">
    <source>
        <dbReference type="EMBL" id="MPM03926.1"/>
    </source>
</evidence>
<dbReference type="PANTHER" id="PTHR34978">
    <property type="entry name" value="POSSIBLE SENSOR-TRANSDUCER PROTEIN BLAR"/>
    <property type="match status" value="1"/>
</dbReference>
<dbReference type="InterPro" id="IPR052173">
    <property type="entry name" value="Beta-lactam_resp_regulator"/>
</dbReference>
<dbReference type="CDD" id="cd07341">
    <property type="entry name" value="M56_BlaR1_MecR1_like"/>
    <property type="match status" value="1"/>
</dbReference>
<proteinExistence type="predicted"/>
<dbReference type="Pfam" id="PF05569">
    <property type="entry name" value="Peptidase_M56"/>
    <property type="match status" value="1"/>
</dbReference>
<dbReference type="PANTHER" id="PTHR34978:SF3">
    <property type="entry name" value="SLR0241 PROTEIN"/>
    <property type="match status" value="1"/>
</dbReference>
<sequence length="491" mass="55608">MGDIFVYILKSSLCLALFYLFFTAALSRETFYRFNRVVIVVMLLLALLLPLVNISVEKDTPYSGIALNIGALLEMTNSESGGEFQSNTNSFLVWIFVIYIFGVAIAFTRTMTSLIKMINMLKEREAQRKSLEGGVTLIIHNKNRAPFSWMKYIVISRKDFTESGDEIILHEQAHIYNRHSIDLIVAEIVKIIYWFNPVAYLLKRELQNIHEYQADEAVINNGIDAKKYQLLLIKKAVGDRLYTMANSFNQSKLKNRITMISKKKSQKSAALKALFLLPLSMFAVVAFATEEVSDVLAPVYELKVTDFIQKDTARTKTTTIVVNKVNEKVNIDEVDTLKGKKNIKVFVYNRDSVSNKENVIVFVDGIEKDAKVIKEIDHKDLKEVRVYKGEKALEEYGDKAKDKDGVIVITTKYSEKRGEEDVKIVEKVVVKMSDSDSMPLYVVDGIAMEKDKLDKVDPKTISSVNVLKGDAATRIYGEKGKNGVVVITLKK</sequence>
<feature type="transmembrane region" description="Helical" evidence="1">
    <location>
        <begin position="269"/>
        <end position="288"/>
    </location>
</feature>
<dbReference type="PROSITE" id="PS52016">
    <property type="entry name" value="TONB_DEPENDENT_REC_3"/>
    <property type="match status" value="1"/>
</dbReference>
<feature type="transmembrane region" description="Helical" evidence="1">
    <location>
        <begin position="6"/>
        <end position="25"/>
    </location>
</feature>
<feature type="domain" description="Peptidase M56" evidence="2">
    <location>
        <begin position="79"/>
        <end position="260"/>
    </location>
</feature>
<keyword evidence="1" id="KW-0812">Transmembrane</keyword>